<dbReference type="RefSeq" id="WP_057730756.1">
    <property type="nucleotide sequence ID" value="NZ_BLYO01000215.1"/>
</dbReference>
<name>A0A8H9F801_LACHE</name>
<evidence type="ECO:0000313" key="1">
    <source>
        <dbReference type="EMBL" id="GFO99252.1"/>
    </source>
</evidence>
<organism evidence="1 2">
    <name type="scientific">Lactobacillus helveticus</name>
    <name type="common">Lactobacillus suntoryeus</name>
    <dbReference type="NCBI Taxonomy" id="1587"/>
    <lineage>
        <taxon>Bacteria</taxon>
        <taxon>Bacillati</taxon>
        <taxon>Bacillota</taxon>
        <taxon>Bacilli</taxon>
        <taxon>Lactobacillales</taxon>
        <taxon>Lactobacillaceae</taxon>
        <taxon>Lactobacillus</taxon>
    </lineage>
</organism>
<dbReference type="AlphaFoldDB" id="A0A8H9F801"/>
<accession>A0A8H9F801</accession>
<evidence type="ECO:0000313" key="2">
    <source>
        <dbReference type="Proteomes" id="UP000618094"/>
    </source>
</evidence>
<protein>
    <submittedName>
        <fullName evidence="1">Uncharacterized protein</fullName>
    </submittedName>
</protein>
<comment type="caution">
    <text evidence="1">The sequence shown here is derived from an EMBL/GenBank/DDBJ whole genome shotgun (WGS) entry which is preliminary data.</text>
</comment>
<sequence>MLDGKYYLIKRSKYSWKFYWAPYKPAPEKDFDDWGVAVIDGRWKIEDPRPRHLRATPLGYQLQPWIQILRDPNVYSEKYGLSGKDWRGYLLTSDVLRCLINSDKYHHRMLAVGVEYMVFPDIEYMVFPDSLSKQECSFFYKENLSK</sequence>
<proteinExistence type="predicted"/>
<reference evidence="1" key="1">
    <citation type="submission" date="2020-07" db="EMBL/GenBank/DDBJ databases">
        <title>Draft genome sequence of Lactobacillus helveticus strain H-8.</title>
        <authorList>
            <person name="Endo A."/>
            <person name="Maeno S."/>
            <person name="Kido Y."/>
        </authorList>
    </citation>
    <scope>NUCLEOTIDE SEQUENCE</scope>
    <source>
        <strain evidence="1">H-8</strain>
    </source>
</reference>
<dbReference type="Proteomes" id="UP000618094">
    <property type="component" value="Unassembled WGS sequence"/>
</dbReference>
<dbReference type="EMBL" id="BLYO01000215">
    <property type="protein sequence ID" value="GFO99252.1"/>
    <property type="molecule type" value="Genomic_DNA"/>
</dbReference>
<gene>
    <name evidence="1" type="ORF">LHEH8_10080</name>
</gene>